<dbReference type="GO" id="GO:0003677">
    <property type="term" value="F:DNA binding"/>
    <property type="evidence" value="ECO:0007669"/>
    <property type="project" value="InterPro"/>
</dbReference>
<evidence type="ECO:0000313" key="4">
    <source>
        <dbReference type="Proteomes" id="UP000732298"/>
    </source>
</evidence>
<dbReference type="SUPFAM" id="SSF56349">
    <property type="entry name" value="DNA breaking-rejoining enzymes"/>
    <property type="match status" value="1"/>
</dbReference>
<dbReference type="InterPro" id="IPR050090">
    <property type="entry name" value="Tyrosine_recombinase_XerCD"/>
</dbReference>
<dbReference type="PANTHER" id="PTHR30349:SF87">
    <property type="entry name" value="TRANSPOSASE A"/>
    <property type="match status" value="1"/>
</dbReference>
<protein>
    <submittedName>
        <fullName evidence="3">Tyrosine-type recombinase/integrase</fullName>
    </submittedName>
</protein>
<dbReference type="InterPro" id="IPR013762">
    <property type="entry name" value="Integrase-like_cat_sf"/>
</dbReference>
<dbReference type="Proteomes" id="UP000732298">
    <property type="component" value="Unassembled WGS sequence"/>
</dbReference>
<dbReference type="InterPro" id="IPR011010">
    <property type="entry name" value="DNA_brk_join_enz"/>
</dbReference>
<evidence type="ECO:0000256" key="1">
    <source>
        <dbReference type="ARBA" id="ARBA00023172"/>
    </source>
</evidence>
<gene>
    <name evidence="3" type="ORF">HY544_01490</name>
</gene>
<sequence length="399" mass="45826">MREYIHPYERSLERELCLLNEDPAISKENRELMLGFYRHNQLNNISIPRLVKQLGTLRLVVDYVKKSFLEVERVDYEDFMLHQMEKKLSPATISTYGEVLKVFHKWVAKSETCPPCVSWIKCNSKKSKKLPEDLLTQEDVKKLLGATSSPRDKALIALLWETGARIGELGGLDIKDAAFDELGCKLSLDGKTGMRRIRIVNAASELLAWLNKHPMNQDPNAPIFLNIYDNFGQRMLHRNIVKILQVSARKAGVKKPVNPHQFRHSRATYMAQFLTEAQLKEYFGWVQESKMAANYVHLSGKQVDDAILRMHGLIKEDKQEDILKRVSCPRCKKLNESNNSHCDQCWLPLTQKAAVEAEENKRKEETGIIALMKLINKYRDNPERLAETIRLIETGGAQA</sequence>
<dbReference type="GO" id="GO:0015074">
    <property type="term" value="P:DNA integration"/>
    <property type="evidence" value="ECO:0007669"/>
    <property type="project" value="InterPro"/>
</dbReference>
<dbReference type="EMBL" id="JACQPB010000022">
    <property type="protein sequence ID" value="MBI4210165.1"/>
    <property type="molecule type" value="Genomic_DNA"/>
</dbReference>
<dbReference type="Gene3D" id="1.10.443.10">
    <property type="entry name" value="Intergrase catalytic core"/>
    <property type="match status" value="1"/>
</dbReference>
<organism evidence="3 4">
    <name type="scientific">Candidatus Iainarchaeum sp</name>
    <dbReference type="NCBI Taxonomy" id="3101447"/>
    <lineage>
        <taxon>Archaea</taxon>
        <taxon>Candidatus Iainarchaeota</taxon>
        <taxon>Candidatus Iainarchaeia</taxon>
        <taxon>Candidatus Iainarchaeales</taxon>
        <taxon>Candidatus Iainarchaeaceae</taxon>
        <taxon>Candidatus Iainarchaeum</taxon>
    </lineage>
</organism>
<dbReference type="AlphaFoldDB" id="A0A8T3YJD9"/>
<dbReference type="PROSITE" id="PS51898">
    <property type="entry name" value="TYR_RECOMBINASE"/>
    <property type="match status" value="1"/>
</dbReference>
<keyword evidence="1" id="KW-0233">DNA recombination</keyword>
<dbReference type="Pfam" id="PF00589">
    <property type="entry name" value="Phage_integrase"/>
    <property type="match status" value="1"/>
</dbReference>
<name>A0A8T3YJD9_9ARCH</name>
<evidence type="ECO:0000313" key="3">
    <source>
        <dbReference type="EMBL" id="MBI4210165.1"/>
    </source>
</evidence>
<dbReference type="GO" id="GO:0006310">
    <property type="term" value="P:DNA recombination"/>
    <property type="evidence" value="ECO:0007669"/>
    <property type="project" value="UniProtKB-KW"/>
</dbReference>
<dbReference type="PANTHER" id="PTHR30349">
    <property type="entry name" value="PHAGE INTEGRASE-RELATED"/>
    <property type="match status" value="1"/>
</dbReference>
<feature type="domain" description="Tyr recombinase" evidence="2">
    <location>
        <begin position="129"/>
        <end position="308"/>
    </location>
</feature>
<proteinExistence type="predicted"/>
<comment type="caution">
    <text evidence="3">The sequence shown here is derived from an EMBL/GenBank/DDBJ whole genome shotgun (WGS) entry which is preliminary data.</text>
</comment>
<evidence type="ECO:0000259" key="2">
    <source>
        <dbReference type="PROSITE" id="PS51898"/>
    </source>
</evidence>
<dbReference type="InterPro" id="IPR002104">
    <property type="entry name" value="Integrase_catalytic"/>
</dbReference>
<reference evidence="3" key="1">
    <citation type="submission" date="2020-07" db="EMBL/GenBank/DDBJ databases">
        <title>Huge and variable diversity of episymbiotic CPR bacteria and DPANN archaea in groundwater ecosystems.</title>
        <authorList>
            <person name="He C.Y."/>
            <person name="Keren R."/>
            <person name="Whittaker M."/>
            <person name="Farag I.F."/>
            <person name="Doudna J."/>
            <person name="Cate J.H.D."/>
            <person name="Banfield J.F."/>
        </authorList>
    </citation>
    <scope>NUCLEOTIDE SEQUENCE</scope>
    <source>
        <strain evidence="3">NC_groundwater_1296_Ag_S-0.2um_52_80</strain>
    </source>
</reference>
<accession>A0A8T3YJD9</accession>